<comment type="cofactor">
    <cofactor evidence="1">
        <name>Mg(2+)</name>
        <dbReference type="ChEBI" id="CHEBI:18420"/>
    </cofactor>
</comment>
<evidence type="ECO:0000256" key="10">
    <source>
        <dbReference type="ARBA" id="ARBA00023242"/>
    </source>
</evidence>
<evidence type="ECO:0000256" key="8">
    <source>
        <dbReference type="ARBA" id="ARBA00022801"/>
    </source>
</evidence>
<dbReference type="InterPro" id="IPR023214">
    <property type="entry name" value="HAD_sf"/>
</dbReference>
<evidence type="ECO:0000256" key="7">
    <source>
        <dbReference type="ARBA" id="ARBA00022723"/>
    </source>
</evidence>
<accession>A0A8R1DH81</accession>
<dbReference type="PANTHER" id="PTHR19288">
    <property type="entry name" value="4-NITROPHENYLPHOSPHATASE-RELATED"/>
    <property type="match status" value="1"/>
</dbReference>
<protein>
    <recommendedName>
        <fullName evidence="13">Haloacid dehalogenase-like hydrolase domain-containing protein 2</fullName>
        <ecNumber evidence="5">3.6.1.1</ecNumber>
    </recommendedName>
    <alternativeName>
        <fullName evidence="12">Phospholysine phosphohistidine inorganic pyrophosphate phosphatase</fullName>
    </alternativeName>
</protein>
<proteinExistence type="inferred from homology"/>
<keyword evidence="16" id="KW-1185">Reference proteome</keyword>
<evidence type="ECO:0000256" key="13">
    <source>
        <dbReference type="ARBA" id="ARBA00039666"/>
    </source>
</evidence>
<reference evidence="15" key="2">
    <citation type="submission" date="2022-06" db="UniProtKB">
        <authorList>
            <consortium name="EnsemblMetazoa"/>
        </authorList>
    </citation>
    <scope>IDENTIFICATION</scope>
    <source>
        <strain evidence="15">DF5081</strain>
    </source>
</reference>
<evidence type="ECO:0000256" key="11">
    <source>
        <dbReference type="ARBA" id="ARBA00037258"/>
    </source>
</evidence>
<keyword evidence="8" id="KW-0378">Hydrolase</keyword>
<dbReference type="Pfam" id="PF13344">
    <property type="entry name" value="Hydrolase_6"/>
    <property type="match status" value="1"/>
</dbReference>
<reference evidence="16" key="1">
    <citation type="submission" date="2010-08" db="EMBL/GenBank/DDBJ databases">
        <authorList>
            <consortium name="Caenorhabditis japonica Sequencing Consortium"/>
            <person name="Wilson R.K."/>
        </authorList>
    </citation>
    <scope>NUCLEOTIDE SEQUENCE [LARGE SCALE GENOMIC DNA]</scope>
    <source>
        <strain evidence="16">DF5081</strain>
    </source>
</reference>
<name>A0A8R1DH81_CAEJA</name>
<evidence type="ECO:0000313" key="15">
    <source>
        <dbReference type="EnsemblMetazoa" id="CJA02680b.1"/>
    </source>
</evidence>
<dbReference type="EnsemblMetazoa" id="CJA02680b.1">
    <property type="protein sequence ID" value="CJA02680b.1"/>
    <property type="gene ID" value="WBGene00121884"/>
</dbReference>
<keyword evidence="10" id="KW-0539">Nucleus</keyword>
<comment type="function">
    <text evidence="11">Phosphatase that hydrolyzes imidodiphosphate, 3-phosphohistidine and 6-phospholysine. Has broad substrate specificity and can also hydrolyze inorganic diphosphate, but with lower efficiency.</text>
</comment>
<dbReference type="GO" id="GO:0016791">
    <property type="term" value="F:phosphatase activity"/>
    <property type="evidence" value="ECO:0007669"/>
    <property type="project" value="InterPro"/>
</dbReference>
<evidence type="ECO:0000256" key="1">
    <source>
        <dbReference type="ARBA" id="ARBA00001946"/>
    </source>
</evidence>
<comment type="similarity">
    <text evidence="4">Belongs to the HAD-like hydrolase superfamily.</text>
</comment>
<evidence type="ECO:0000256" key="3">
    <source>
        <dbReference type="ARBA" id="ARBA00004496"/>
    </source>
</evidence>
<dbReference type="AlphaFoldDB" id="A0A8R1DH81"/>
<dbReference type="InterPro" id="IPR006355">
    <property type="entry name" value="LHPP/HDHD2"/>
</dbReference>
<dbReference type="GO" id="GO:0005634">
    <property type="term" value="C:nucleus"/>
    <property type="evidence" value="ECO:0007669"/>
    <property type="project" value="UniProtKB-SubCell"/>
</dbReference>
<dbReference type="SUPFAM" id="SSF56784">
    <property type="entry name" value="HAD-like"/>
    <property type="match status" value="1"/>
</dbReference>
<dbReference type="InterPro" id="IPR006357">
    <property type="entry name" value="HAD-SF_hydro_IIA"/>
</dbReference>
<dbReference type="GO" id="GO:0005737">
    <property type="term" value="C:cytoplasm"/>
    <property type="evidence" value="ECO:0007669"/>
    <property type="project" value="UniProtKB-SubCell"/>
</dbReference>
<dbReference type="OMA" id="RKPIESW"/>
<evidence type="ECO:0000313" key="16">
    <source>
        <dbReference type="Proteomes" id="UP000005237"/>
    </source>
</evidence>
<dbReference type="PANTHER" id="PTHR19288:SF46">
    <property type="entry name" value="HALOACID DEHALOGENASE-LIKE HYDROLASE DOMAIN-CONTAINING PROTEIN 2"/>
    <property type="match status" value="1"/>
</dbReference>
<dbReference type="Pfam" id="PF13242">
    <property type="entry name" value="Hydrolase_like"/>
    <property type="match status" value="1"/>
</dbReference>
<evidence type="ECO:0000256" key="9">
    <source>
        <dbReference type="ARBA" id="ARBA00022842"/>
    </source>
</evidence>
<keyword evidence="6" id="KW-0963">Cytoplasm</keyword>
<evidence type="ECO:0000256" key="6">
    <source>
        <dbReference type="ARBA" id="ARBA00022490"/>
    </source>
</evidence>
<evidence type="ECO:0000256" key="14">
    <source>
        <dbReference type="ARBA" id="ARBA00047820"/>
    </source>
</evidence>
<comment type="subcellular location">
    <subcellularLocation>
        <location evidence="3">Cytoplasm</location>
    </subcellularLocation>
    <subcellularLocation>
        <location evidence="2">Nucleus</location>
    </subcellularLocation>
</comment>
<evidence type="ECO:0000256" key="4">
    <source>
        <dbReference type="ARBA" id="ARBA00007958"/>
    </source>
</evidence>
<dbReference type="EC" id="3.6.1.1" evidence="5"/>
<dbReference type="InterPro" id="IPR036412">
    <property type="entry name" value="HAD-like_sf"/>
</dbReference>
<dbReference type="NCBIfam" id="TIGR01460">
    <property type="entry name" value="HAD-SF-IIA"/>
    <property type="match status" value="1"/>
</dbReference>
<keyword evidence="7" id="KW-0479">Metal-binding</keyword>
<evidence type="ECO:0000256" key="5">
    <source>
        <dbReference type="ARBA" id="ARBA00012146"/>
    </source>
</evidence>
<keyword evidence="9" id="KW-0460">Magnesium</keyword>
<evidence type="ECO:0000256" key="12">
    <source>
        <dbReference type="ARBA" id="ARBA00039357"/>
    </source>
</evidence>
<evidence type="ECO:0000256" key="2">
    <source>
        <dbReference type="ARBA" id="ARBA00004123"/>
    </source>
</evidence>
<dbReference type="FunFam" id="3.40.50.1000:FF:000051">
    <property type="entry name" value="Phospholysine phosphohistidine inorganic pyrophosphate phosphatase"/>
    <property type="match status" value="1"/>
</dbReference>
<dbReference type="Proteomes" id="UP000005237">
    <property type="component" value="Unassembled WGS sequence"/>
</dbReference>
<dbReference type="Gene3D" id="3.40.50.1000">
    <property type="entry name" value="HAD superfamily/HAD-like"/>
    <property type="match status" value="2"/>
</dbReference>
<dbReference type="GO" id="GO:0046872">
    <property type="term" value="F:metal ion binding"/>
    <property type="evidence" value="ECO:0007669"/>
    <property type="project" value="UniProtKB-KW"/>
</dbReference>
<sequence>MSRKIKTALIDLSGTLHIEDLAIPGAQAALEKLRKHVAVKFVTNTTKESKNLLHQRLRDCGFAIEKDEIFTSLSAARDLITKQQYRPFFILDDKAMEDFEGIPTEDPNAVVLGLAPEKFTEEYMNRAFRLIKEKNAALIAIHKAKYYQKKDGLHVGPGFYAAGLEAVANVEAKVVGKPNKLFFQMALESLGNVDFSSAVMIGDDVDDDVIGAISAGMHGILVKTGKFRSGDERKVQNVAESFVEAVDMIIENKV</sequence>
<dbReference type="NCBIfam" id="TIGR01458">
    <property type="entry name" value="HAD-SF-IIA-hyp3"/>
    <property type="match status" value="1"/>
</dbReference>
<dbReference type="GO" id="GO:0004427">
    <property type="term" value="F:inorganic diphosphate phosphatase activity"/>
    <property type="evidence" value="ECO:0007669"/>
    <property type="project" value="UniProtKB-EC"/>
</dbReference>
<comment type="catalytic activity">
    <reaction evidence="14">
        <text>diphosphate + H2O = 2 phosphate + H(+)</text>
        <dbReference type="Rhea" id="RHEA:24576"/>
        <dbReference type="ChEBI" id="CHEBI:15377"/>
        <dbReference type="ChEBI" id="CHEBI:15378"/>
        <dbReference type="ChEBI" id="CHEBI:33019"/>
        <dbReference type="ChEBI" id="CHEBI:43474"/>
        <dbReference type="EC" id="3.6.1.1"/>
    </reaction>
</comment>
<organism evidence="15 16">
    <name type="scientific">Caenorhabditis japonica</name>
    <dbReference type="NCBI Taxonomy" id="281687"/>
    <lineage>
        <taxon>Eukaryota</taxon>
        <taxon>Metazoa</taxon>
        <taxon>Ecdysozoa</taxon>
        <taxon>Nematoda</taxon>
        <taxon>Chromadorea</taxon>
        <taxon>Rhabditida</taxon>
        <taxon>Rhabditina</taxon>
        <taxon>Rhabditomorpha</taxon>
        <taxon>Rhabditoidea</taxon>
        <taxon>Rhabditidae</taxon>
        <taxon>Peloderinae</taxon>
        <taxon>Caenorhabditis</taxon>
    </lineage>
</organism>